<feature type="repeat" description="PPR" evidence="6">
    <location>
        <begin position="146"/>
        <end position="180"/>
    </location>
</feature>
<dbReference type="NCBIfam" id="TIGR00756">
    <property type="entry name" value="PPR"/>
    <property type="match status" value="2"/>
</dbReference>
<dbReference type="PANTHER" id="PTHR45717:SF8">
    <property type="entry name" value="OS01G0301000 PROTEIN"/>
    <property type="match status" value="1"/>
</dbReference>
<dbReference type="Pfam" id="PF01535">
    <property type="entry name" value="PPR"/>
    <property type="match status" value="2"/>
</dbReference>
<dbReference type="AlphaFoldDB" id="A0AAF0X7Y9"/>
<evidence type="ECO:0000256" key="3">
    <source>
        <dbReference type="ARBA" id="ARBA00022737"/>
    </source>
</evidence>
<sequence>MMKLLLNLRRRRFPSSSPPTRYLCTAVTEKQPAAPARSKKSGRERSDGLYNRLSALGRSGGSAIDTLNKYFSEGNYARKYELDTCIWQLRRFGKADHALQVMEWMQTRKIKFHPTDHAKFLDLVSKVKGISAAENYFSGLPESAKDRSTYGALLNCYCREKLAEKAQTLFEKMDSMHIVSSLTFNNLMSLCMRRNMPEAVIPLVQEMKNRNLPLGVHTYNIWMTSYSQMNDIEGVERVFEEMQVNNGEEQNSWTAYSNLAAAYVRAGLKEKAESGLKKVEAEIQRMGHRCDREPYHYLISLYAGTSNLAEVYRIWKILKSSFKVTNNTSTLIMIQSLARLDDIDGFKKIFQEWEITCSSYDLRLAKTAIMMYVKNGLIKEAEDVIDNILKRCKGPFYQHCKPLILYYLDKSQVDLALGCLKAALCEVKDNERHQTYEDVKSFVMEYFKKERNVTGAEKCCKILKSLKPLDFEAYRLLLETYVAASKIAPEMRCRIMDDGIEITSELEKLLERVCPE</sequence>
<keyword evidence="5" id="KW-0496">Mitochondrion</keyword>
<evidence type="ECO:0000256" key="2">
    <source>
        <dbReference type="ARBA" id="ARBA00007626"/>
    </source>
</evidence>
<keyword evidence="8" id="KW-1185">Reference proteome</keyword>
<dbReference type="Gene3D" id="1.25.40.10">
    <property type="entry name" value="Tetratricopeptide repeat domain"/>
    <property type="match status" value="2"/>
</dbReference>
<dbReference type="GO" id="GO:0003729">
    <property type="term" value="F:mRNA binding"/>
    <property type="evidence" value="ECO:0007669"/>
    <property type="project" value="UniProtKB-ARBA"/>
</dbReference>
<dbReference type="EMBL" id="CP093347">
    <property type="protein sequence ID" value="WOH01531.1"/>
    <property type="molecule type" value="Genomic_DNA"/>
</dbReference>
<evidence type="ECO:0000256" key="1">
    <source>
        <dbReference type="ARBA" id="ARBA00004173"/>
    </source>
</evidence>
<comment type="similarity">
    <text evidence="2">Belongs to the PPR family. P subfamily.</text>
</comment>
<proteinExistence type="inferred from homology"/>
<dbReference type="PROSITE" id="PS51375">
    <property type="entry name" value="PPR"/>
    <property type="match status" value="1"/>
</dbReference>
<evidence type="ECO:0000313" key="7">
    <source>
        <dbReference type="EMBL" id="WOH01531.1"/>
    </source>
</evidence>
<accession>A0AAF0X7Y9</accession>
<keyword evidence="3" id="KW-0677">Repeat</keyword>
<keyword evidence="4" id="KW-0809">Transit peptide</keyword>
<dbReference type="Pfam" id="PF13041">
    <property type="entry name" value="PPR_2"/>
    <property type="match status" value="1"/>
</dbReference>
<evidence type="ECO:0008006" key="9">
    <source>
        <dbReference type="Google" id="ProtNLM"/>
    </source>
</evidence>
<dbReference type="FunFam" id="1.25.40.10:FF:000385">
    <property type="entry name" value="Pentatricopeptide repeat-containing protein mitochondrial"/>
    <property type="match status" value="1"/>
</dbReference>
<dbReference type="Proteomes" id="UP000077755">
    <property type="component" value="Chromosome 5"/>
</dbReference>
<dbReference type="KEGG" id="dcr:108220163"/>
<organism evidence="7 8">
    <name type="scientific">Daucus carota subsp. sativus</name>
    <name type="common">Carrot</name>
    <dbReference type="NCBI Taxonomy" id="79200"/>
    <lineage>
        <taxon>Eukaryota</taxon>
        <taxon>Viridiplantae</taxon>
        <taxon>Streptophyta</taxon>
        <taxon>Embryophyta</taxon>
        <taxon>Tracheophyta</taxon>
        <taxon>Spermatophyta</taxon>
        <taxon>Magnoliopsida</taxon>
        <taxon>eudicotyledons</taxon>
        <taxon>Gunneridae</taxon>
        <taxon>Pentapetalae</taxon>
        <taxon>asterids</taxon>
        <taxon>campanulids</taxon>
        <taxon>Apiales</taxon>
        <taxon>Apiaceae</taxon>
        <taxon>Apioideae</taxon>
        <taxon>Scandiceae</taxon>
        <taxon>Daucinae</taxon>
        <taxon>Daucus</taxon>
        <taxon>Daucus sect. Daucus</taxon>
    </lineage>
</organism>
<evidence type="ECO:0000313" key="8">
    <source>
        <dbReference type="Proteomes" id="UP000077755"/>
    </source>
</evidence>
<evidence type="ECO:0000256" key="5">
    <source>
        <dbReference type="ARBA" id="ARBA00023128"/>
    </source>
</evidence>
<evidence type="ECO:0000256" key="6">
    <source>
        <dbReference type="PROSITE-ProRule" id="PRU00708"/>
    </source>
</evidence>
<gene>
    <name evidence="7" type="ORF">DCAR_0520915</name>
</gene>
<dbReference type="InterPro" id="IPR011990">
    <property type="entry name" value="TPR-like_helical_dom_sf"/>
</dbReference>
<reference evidence="7" key="2">
    <citation type="submission" date="2022-03" db="EMBL/GenBank/DDBJ databases">
        <title>Draft title - Genomic analysis of global carrot germplasm unveils the trajectory of domestication and the origin of high carotenoid orange carrot.</title>
        <authorList>
            <person name="Iorizzo M."/>
            <person name="Ellison S."/>
            <person name="Senalik D."/>
            <person name="Macko-Podgorni A."/>
            <person name="Grzebelus D."/>
            <person name="Bostan H."/>
            <person name="Rolling W."/>
            <person name="Curaba J."/>
            <person name="Simon P."/>
        </authorList>
    </citation>
    <scope>NUCLEOTIDE SEQUENCE</scope>
    <source>
        <tissue evidence="7">Leaf</tissue>
    </source>
</reference>
<reference evidence="7" key="1">
    <citation type="journal article" date="2016" name="Nat. Genet.">
        <title>A high-quality carrot genome assembly provides new insights into carotenoid accumulation and asterid genome evolution.</title>
        <authorList>
            <person name="Iorizzo M."/>
            <person name="Ellison S."/>
            <person name="Senalik D."/>
            <person name="Zeng P."/>
            <person name="Satapoomin P."/>
            <person name="Huang J."/>
            <person name="Bowman M."/>
            <person name="Iovene M."/>
            <person name="Sanseverino W."/>
            <person name="Cavagnaro P."/>
            <person name="Yildiz M."/>
            <person name="Macko-Podgorni A."/>
            <person name="Moranska E."/>
            <person name="Grzebelus E."/>
            <person name="Grzebelus D."/>
            <person name="Ashrafi H."/>
            <person name="Zheng Z."/>
            <person name="Cheng S."/>
            <person name="Spooner D."/>
            <person name="Van Deynze A."/>
            <person name="Simon P."/>
        </authorList>
    </citation>
    <scope>NUCLEOTIDE SEQUENCE</scope>
    <source>
        <tissue evidence="7">Leaf</tissue>
    </source>
</reference>
<dbReference type="PANTHER" id="PTHR45717">
    <property type="entry name" value="OS12G0527900 PROTEIN"/>
    <property type="match status" value="1"/>
</dbReference>
<dbReference type="InterPro" id="IPR002885">
    <property type="entry name" value="PPR_rpt"/>
</dbReference>
<dbReference type="SUPFAM" id="SSF48452">
    <property type="entry name" value="TPR-like"/>
    <property type="match status" value="1"/>
</dbReference>
<protein>
    <recommendedName>
        <fullName evidence="9">Pentacotripeptide-repeat region of PRORP domain-containing protein</fullName>
    </recommendedName>
</protein>
<name>A0AAF0X7Y9_DAUCS</name>
<comment type="subcellular location">
    <subcellularLocation>
        <location evidence="1">Mitochondrion</location>
    </subcellularLocation>
</comment>
<evidence type="ECO:0000256" key="4">
    <source>
        <dbReference type="ARBA" id="ARBA00022946"/>
    </source>
</evidence>
<dbReference type="GO" id="GO:0005739">
    <property type="term" value="C:mitochondrion"/>
    <property type="evidence" value="ECO:0007669"/>
    <property type="project" value="UniProtKB-SubCell"/>
</dbReference>